<organism evidence="2 3">
    <name type="scientific">Brevibacillus thermoruber</name>
    <dbReference type="NCBI Taxonomy" id="33942"/>
    <lineage>
        <taxon>Bacteria</taxon>
        <taxon>Bacillati</taxon>
        <taxon>Bacillota</taxon>
        <taxon>Bacilli</taxon>
        <taxon>Bacillales</taxon>
        <taxon>Paenibacillaceae</taxon>
        <taxon>Brevibacillus</taxon>
    </lineage>
</organism>
<reference evidence="2" key="1">
    <citation type="submission" date="2022-12" db="EMBL/GenBank/DDBJ databases">
        <title>Draft genome sequence of the thermophilic strain Brevibacillus thermoruber HT42, isolated from Los Humeros, Puebla, Mexico, with biotechnological potential.</title>
        <authorList>
            <person name="Lara Sanchez J."/>
            <person name="Solis Palacios R."/>
            <person name="Bustos Baena A.S."/>
            <person name="Ruz Baez A.E."/>
            <person name="Espinosa Luna G."/>
            <person name="Oliart Ros R.M."/>
        </authorList>
    </citation>
    <scope>NUCLEOTIDE SEQUENCE</scope>
    <source>
        <strain evidence="2">HT42</strain>
    </source>
</reference>
<dbReference type="Proteomes" id="UP001151071">
    <property type="component" value="Unassembled WGS sequence"/>
</dbReference>
<keyword evidence="3" id="KW-1185">Reference proteome</keyword>
<dbReference type="SUPFAM" id="SSF53448">
    <property type="entry name" value="Nucleotide-diphospho-sugar transferases"/>
    <property type="match status" value="1"/>
</dbReference>
<feature type="domain" description="MobA-like NTP transferase" evidence="1">
    <location>
        <begin position="10"/>
        <end position="168"/>
    </location>
</feature>
<evidence type="ECO:0000313" key="2">
    <source>
        <dbReference type="EMBL" id="MDA5108044.1"/>
    </source>
</evidence>
<dbReference type="GO" id="GO:0016779">
    <property type="term" value="F:nucleotidyltransferase activity"/>
    <property type="evidence" value="ECO:0007669"/>
    <property type="project" value="UniProtKB-ARBA"/>
</dbReference>
<dbReference type="Gene3D" id="3.90.550.10">
    <property type="entry name" value="Spore Coat Polysaccharide Biosynthesis Protein SpsA, Chain A"/>
    <property type="match status" value="1"/>
</dbReference>
<accession>A0A9X3TNZ8</accession>
<dbReference type="EMBL" id="JAPYYP010000005">
    <property type="protein sequence ID" value="MDA5108044.1"/>
    <property type="molecule type" value="Genomic_DNA"/>
</dbReference>
<dbReference type="AlphaFoldDB" id="A0A9X3TNZ8"/>
<dbReference type="CDD" id="cd04182">
    <property type="entry name" value="GT_2_like_f"/>
    <property type="match status" value="1"/>
</dbReference>
<dbReference type="InterPro" id="IPR029044">
    <property type="entry name" value="Nucleotide-diphossugar_trans"/>
</dbReference>
<name>A0A9X3TNZ8_9BACL</name>
<proteinExistence type="predicted"/>
<protein>
    <submittedName>
        <fullName evidence="2">Nucleotidyltransferase family protein</fullName>
    </submittedName>
</protein>
<comment type="caution">
    <text evidence="2">The sequence shown here is derived from an EMBL/GenBank/DDBJ whole genome shotgun (WGS) entry which is preliminary data.</text>
</comment>
<dbReference type="InterPro" id="IPR025877">
    <property type="entry name" value="MobA-like_NTP_Trfase"/>
</dbReference>
<gene>
    <name evidence="2" type="ORF">O3V59_06715</name>
</gene>
<evidence type="ECO:0000313" key="3">
    <source>
        <dbReference type="Proteomes" id="UP001151071"/>
    </source>
</evidence>
<evidence type="ECO:0000259" key="1">
    <source>
        <dbReference type="Pfam" id="PF12804"/>
    </source>
</evidence>
<dbReference type="RefSeq" id="WP_271139749.1">
    <property type="nucleotide sequence ID" value="NZ_JAPYYP010000005.1"/>
</dbReference>
<dbReference type="PANTHER" id="PTHR43777">
    <property type="entry name" value="MOLYBDENUM COFACTOR CYTIDYLYLTRANSFERASE"/>
    <property type="match status" value="1"/>
</dbReference>
<sequence length="204" mass="22739">MRASPAVWIIILAAGYSRRMGLPKILLPYRDGSLVRQVAKKAAQVQSAGVMVVANAEMPEVQHHLWDLPVWVVWNERAHLGMSTSLVKGVENLSHDASAALILLADQPEIEPFVIERVIDAYARSSASIIQAAYSGKPGHPVLFDRKWFPHLLHITGDQGAKQLIQASGDERQWVDVPLPPLEDIDTWEDYERVTRREGAIRGL</sequence>
<dbReference type="Pfam" id="PF12804">
    <property type="entry name" value="NTP_transf_3"/>
    <property type="match status" value="1"/>
</dbReference>
<dbReference type="PANTHER" id="PTHR43777:SF1">
    <property type="entry name" value="MOLYBDENUM COFACTOR CYTIDYLYLTRANSFERASE"/>
    <property type="match status" value="1"/>
</dbReference>